<dbReference type="InterPro" id="IPR005467">
    <property type="entry name" value="His_kinase_dom"/>
</dbReference>
<dbReference type="InterPro" id="IPR017205">
    <property type="entry name" value="Sig_transdc_His_kinase_ChrS"/>
</dbReference>
<evidence type="ECO:0000259" key="7">
    <source>
        <dbReference type="PROSITE" id="PS50109"/>
    </source>
</evidence>
<dbReference type="SUPFAM" id="SSF55874">
    <property type="entry name" value="ATPase domain of HSP90 chaperone/DNA topoisomerase II/histidine kinase"/>
    <property type="match status" value="1"/>
</dbReference>
<reference evidence="8 9" key="1">
    <citation type="submission" date="2020-08" db="EMBL/GenBank/DDBJ databases">
        <title>Sequencing the genomes of 1000 actinobacteria strains.</title>
        <authorList>
            <person name="Klenk H.-P."/>
        </authorList>
    </citation>
    <scope>NUCLEOTIDE SEQUENCE [LARGE SCALE GENOMIC DNA]</scope>
    <source>
        <strain evidence="8 9">DSM 20146</strain>
    </source>
</reference>
<protein>
    <submittedName>
        <fullName evidence="8">Signal transduction histidine kinase</fullName>
    </submittedName>
</protein>
<feature type="compositionally biased region" description="Low complexity" evidence="5">
    <location>
        <begin position="388"/>
        <end position="410"/>
    </location>
</feature>
<dbReference type="EMBL" id="JACHVP010000002">
    <property type="protein sequence ID" value="MBB2967660.1"/>
    <property type="molecule type" value="Genomic_DNA"/>
</dbReference>
<keyword evidence="2 8" id="KW-0418">Kinase</keyword>
<dbReference type="PIRSF" id="PIRSF037434">
    <property type="entry name" value="STHK_ChrS"/>
    <property type="match status" value="1"/>
</dbReference>
<dbReference type="Pfam" id="PF02518">
    <property type="entry name" value="HATPase_c"/>
    <property type="match status" value="1"/>
</dbReference>
<evidence type="ECO:0000256" key="6">
    <source>
        <dbReference type="SAM" id="Phobius"/>
    </source>
</evidence>
<organism evidence="8 9">
    <name type="scientific">Leifsonia aquatica</name>
    <name type="common">Corynebacterium aquaticum</name>
    <dbReference type="NCBI Taxonomy" id="144185"/>
    <lineage>
        <taxon>Bacteria</taxon>
        <taxon>Bacillati</taxon>
        <taxon>Actinomycetota</taxon>
        <taxon>Actinomycetes</taxon>
        <taxon>Micrococcales</taxon>
        <taxon>Microbacteriaceae</taxon>
        <taxon>Leifsonia</taxon>
    </lineage>
</organism>
<evidence type="ECO:0000256" key="5">
    <source>
        <dbReference type="SAM" id="MobiDB-lite"/>
    </source>
</evidence>
<dbReference type="PANTHER" id="PTHR24421">
    <property type="entry name" value="NITRATE/NITRITE SENSOR PROTEIN NARX-RELATED"/>
    <property type="match status" value="1"/>
</dbReference>
<dbReference type="Pfam" id="PF07730">
    <property type="entry name" value="HisKA_3"/>
    <property type="match status" value="1"/>
</dbReference>
<evidence type="ECO:0000313" key="8">
    <source>
        <dbReference type="EMBL" id="MBB2967660.1"/>
    </source>
</evidence>
<dbReference type="GO" id="GO:0016020">
    <property type="term" value="C:membrane"/>
    <property type="evidence" value="ECO:0007669"/>
    <property type="project" value="InterPro"/>
</dbReference>
<dbReference type="InterPro" id="IPR003594">
    <property type="entry name" value="HATPase_dom"/>
</dbReference>
<name>A0A7W4UWN3_LEIAQ</name>
<evidence type="ECO:0000256" key="4">
    <source>
        <dbReference type="SAM" id="Coils"/>
    </source>
</evidence>
<dbReference type="CDD" id="cd16917">
    <property type="entry name" value="HATPase_UhpB-NarQ-NarX-like"/>
    <property type="match status" value="1"/>
</dbReference>
<keyword evidence="3" id="KW-0902">Two-component regulatory system</keyword>
<dbReference type="InterPro" id="IPR050482">
    <property type="entry name" value="Sensor_HK_TwoCompSys"/>
</dbReference>
<feature type="transmembrane region" description="Helical" evidence="6">
    <location>
        <begin position="12"/>
        <end position="34"/>
    </location>
</feature>
<keyword evidence="6" id="KW-0472">Membrane</keyword>
<evidence type="ECO:0000256" key="2">
    <source>
        <dbReference type="ARBA" id="ARBA00022777"/>
    </source>
</evidence>
<gene>
    <name evidence="8" type="ORF">FHX33_002423</name>
</gene>
<keyword evidence="9" id="KW-1185">Reference proteome</keyword>
<dbReference type="PROSITE" id="PS50109">
    <property type="entry name" value="HIS_KIN"/>
    <property type="match status" value="1"/>
</dbReference>
<feature type="transmembrane region" description="Helical" evidence="6">
    <location>
        <begin position="40"/>
        <end position="61"/>
    </location>
</feature>
<keyword evidence="6" id="KW-0812">Transmembrane</keyword>
<evidence type="ECO:0000313" key="9">
    <source>
        <dbReference type="Proteomes" id="UP000538196"/>
    </source>
</evidence>
<keyword evidence="4" id="KW-0175">Coiled coil</keyword>
<dbReference type="Gene3D" id="3.30.565.10">
    <property type="entry name" value="Histidine kinase-like ATPase, C-terminal domain"/>
    <property type="match status" value="1"/>
</dbReference>
<accession>A0A7W4UWN3</accession>
<dbReference type="AlphaFoldDB" id="A0A7W4UWN3"/>
<feature type="transmembrane region" description="Helical" evidence="6">
    <location>
        <begin position="73"/>
        <end position="93"/>
    </location>
</feature>
<feature type="region of interest" description="Disordered" evidence="5">
    <location>
        <begin position="373"/>
        <end position="410"/>
    </location>
</feature>
<evidence type="ECO:0000256" key="1">
    <source>
        <dbReference type="ARBA" id="ARBA00022679"/>
    </source>
</evidence>
<dbReference type="Gene3D" id="1.20.5.1930">
    <property type="match status" value="1"/>
</dbReference>
<feature type="transmembrane region" description="Helical" evidence="6">
    <location>
        <begin position="105"/>
        <end position="128"/>
    </location>
</feature>
<dbReference type="InterPro" id="IPR036890">
    <property type="entry name" value="HATPase_C_sf"/>
</dbReference>
<feature type="coiled-coil region" evidence="4">
    <location>
        <begin position="171"/>
        <end position="198"/>
    </location>
</feature>
<dbReference type="RefSeq" id="WP_183428557.1">
    <property type="nucleotide sequence ID" value="NZ_JACHVP010000002.1"/>
</dbReference>
<keyword evidence="1" id="KW-0808">Transferase</keyword>
<dbReference type="Proteomes" id="UP000538196">
    <property type="component" value="Unassembled WGS sequence"/>
</dbReference>
<comment type="caution">
    <text evidence="8">The sequence shown here is derived from an EMBL/GenBank/DDBJ whole genome shotgun (WGS) entry which is preliminary data.</text>
</comment>
<keyword evidence="6" id="KW-1133">Transmembrane helix</keyword>
<evidence type="ECO:0000256" key="3">
    <source>
        <dbReference type="ARBA" id="ARBA00023012"/>
    </source>
</evidence>
<dbReference type="GO" id="GO:0046983">
    <property type="term" value="F:protein dimerization activity"/>
    <property type="evidence" value="ECO:0007669"/>
    <property type="project" value="InterPro"/>
</dbReference>
<dbReference type="SMART" id="SM00387">
    <property type="entry name" value="HATPase_c"/>
    <property type="match status" value="1"/>
</dbReference>
<feature type="transmembrane region" description="Helical" evidence="6">
    <location>
        <begin position="140"/>
        <end position="158"/>
    </location>
</feature>
<feature type="domain" description="Histidine kinase" evidence="7">
    <location>
        <begin position="218"/>
        <end position="394"/>
    </location>
</feature>
<sequence length="410" mass="43674">MHQQRSTDSEFLEFRAWLAYSAAATLATVVIILANPYTGVVQAIVSAAIVLALLPLFWLLVRRGSVPDDAARSIAYCVVASVGYLVALSLNDWVNVALFVLSPQFFLLLSLLPAAGAIVLVNAGGVVVRWAIGDITPASLVDVAGMTLLVIAFSIFFGHRVAAVSKQSAERGRLIDRLRQQQKEIAQLSEQQGAAAERERIAREMHDTLAQGFTSIVTLGHAVQGELAADPVAARRHVELMTETAQENLQESRRIIAAMSPGRLNGSPLPEVLERVVARFAEESGVSAGFVVDGEARPAPPVVDVVALRLLQESLSNVRKHAAARTVDVELAYLPDAVRLRVTDDGRGFDRDAPRGGYGLDGMAARVREAGGRFEVESEPGRGTGITAELPAPAVGAPAPDPTTPTEESA</sequence>
<dbReference type="GO" id="GO:0000155">
    <property type="term" value="F:phosphorelay sensor kinase activity"/>
    <property type="evidence" value="ECO:0007669"/>
    <property type="project" value="InterPro"/>
</dbReference>
<dbReference type="InterPro" id="IPR011712">
    <property type="entry name" value="Sig_transdc_His_kin_sub3_dim/P"/>
</dbReference>
<proteinExistence type="predicted"/>